<evidence type="ECO:0000256" key="1">
    <source>
        <dbReference type="SAM" id="MobiDB-lite"/>
    </source>
</evidence>
<proteinExistence type="predicted"/>
<protein>
    <recommendedName>
        <fullName evidence="4">Histone acetyltransferase</fullName>
    </recommendedName>
</protein>
<keyword evidence="3" id="KW-1185">Reference proteome</keyword>
<feature type="region of interest" description="Disordered" evidence="1">
    <location>
        <begin position="19"/>
        <end position="45"/>
    </location>
</feature>
<sequence length="121" mass="13676">EKHLRIHLQLAKDLKRRRFTENDGSAPGIKSARLLPDPERQTDRDSELLVAVEESQRAESTAHDAAPAASSVVLVDSQPDEDLGLPNIPGIPADYWLSDAQHWPDCMCEFCRILYYYENSN</sequence>
<dbReference type="EMBL" id="CAXAMN010001747">
    <property type="protein sequence ID" value="CAK8996033.1"/>
    <property type="molecule type" value="Genomic_DNA"/>
</dbReference>
<name>A0ABP0I3L1_9DINO</name>
<feature type="non-terminal residue" evidence="2">
    <location>
        <position position="1"/>
    </location>
</feature>
<evidence type="ECO:0000313" key="3">
    <source>
        <dbReference type="Proteomes" id="UP001642484"/>
    </source>
</evidence>
<evidence type="ECO:0000313" key="2">
    <source>
        <dbReference type="EMBL" id="CAK8996033.1"/>
    </source>
</evidence>
<evidence type="ECO:0008006" key="4">
    <source>
        <dbReference type="Google" id="ProtNLM"/>
    </source>
</evidence>
<organism evidence="2 3">
    <name type="scientific">Durusdinium trenchii</name>
    <dbReference type="NCBI Taxonomy" id="1381693"/>
    <lineage>
        <taxon>Eukaryota</taxon>
        <taxon>Sar</taxon>
        <taxon>Alveolata</taxon>
        <taxon>Dinophyceae</taxon>
        <taxon>Suessiales</taxon>
        <taxon>Symbiodiniaceae</taxon>
        <taxon>Durusdinium</taxon>
    </lineage>
</organism>
<accession>A0ABP0I3L1</accession>
<gene>
    <name evidence="2" type="ORF">CCMP2556_LOCUS4293</name>
</gene>
<reference evidence="2 3" key="1">
    <citation type="submission" date="2024-02" db="EMBL/GenBank/DDBJ databases">
        <authorList>
            <person name="Chen Y."/>
            <person name="Shah S."/>
            <person name="Dougan E. K."/>
            <person name="Thang M."/>
            <person name="Chan C."/>
        </authorList>
    </citation>
    <scope>NUCLEOTIDE SEQUENCE [LARGE SCALE GENOMIC DNA]</scope>
</reference>
<dbReference type="Proteomes" id="UP001642484">
    <property type="component" value="Unassembled WGS sequence"/>
</dbReference>
<comment type="caution">
    <text evidence="2">The sequence shown here is derived from an EMBL/GenBank/DDBJ whole genome shotgun (WGS) entry which is preliminary data.</text>
</comment>
<feature type="compositionally biased region" description="Basic and acidic residues" evidence="1">
    <location>
        <begin position="36"/>
        <end position="45"/>
    </location>
</feature>